<protein>
    <recommendedName>
        <fullName evidence="1">NB-ARC domain-containing protein</fullName>
    </recommendedName>
</protein>
<sequence>VYNHHSIKSHFDCYGWTSISQQLNTREVLQKYQEMLAVHLGKRYLVVLDDIWSPKDWDVLKSAFPKRKGSKIMVTMRNKKLSIQIYGVTTEQQSLTDDEAWELLCKKAFPPNVADSRCFFSSDKEKCGKDMVKKCGGRSSFGNRRSQMLISKLVQIKTE</sequence>
<dbReference type="InterPro" id="IPR027417">
    <property type="entry name" value="P-loop_NTPase"/>
</dbReference>
<reference evidence="2 3" key="1">
    <citation type="submission" date="2017-09" db="EMBL/GenBank/DDBJ databases">
        <title>WGS assembly of Aquilegia coerulea Goldsmith.</title>
        <authorList>
            <person name="Hodges S."/>
            <person name="Kramer E."/>
            <person name="Nordborg M."/>
            <person name="Tomkins J."/>
            <person name="Borevitz J."/>
            <person name="Derieg N."/>
            <person name="Yan J."/>
            <person name="Mihaltcheva S."/>
            <person name="Hayes R.D."/>
            <person name="Rokhsar D."/>
        </authorList>
    </citation>
    <scope>NUCLEOTIDE SEQUENCE [LARGE SCALE GENOMIC DNA]</scope>
    <source>
        <strain evidence="3">cv. Goldsmith</strain>
    </source>
</reference>
<dbReference type="AlphaFoldDB" id="A0A2G5CH01"/>
<dbReference type="Pfam" id="PF00931">
    <property type="entry name" value="NB-ARC"/>
    <property type="match status" value="1"/>
</dbReference>
<organism evidence="2 3">
    <name type="scientific">Aquilegia coerulea</name>
    <name type="common">Rocky mountain columbine</name>
    <dbReference type="NCBI Taxonomy" id="218851"/>
    <lineage>
        <taxon>Eukaryota</taxon>
        <taxon>Viridiplantae</taxon>
        <taxon>Streptophyta</taxon>
        <taxon>Embryophyta</taxon>
        <taxon>Tracheophyta</taxon>
        <taxon>Spermatophyta</taxon>
        <taxon>Magnoliopsida</taxon>
        <taxon>Ranunculales</taxon>
        <taxon>Ranunculaceae</taxon>
        <taxon>Thalictroideae</taxon>
        <taxon>Aquilegia</taxon>
    </lineage>
</organism>
<dbReference type="OrthoDB" id="3027644at2759"/>
<gene>
    <name evidence="2" type="ORF">AQUCO_05500064v1</name>
</gene>
<feature type="domain" description="NB-ARC" evidence="1">
    <location>
        <begin position="38"/>
        <end position="112"/>
    </location>
</feature>
<evidence type="ECO:0000313" key="3">
    <source>
        <dbReference type="Proteomes" id="UP000230069"/>
    </source>
</evidence>
<dbReference type="PANTHER" id="PTHR36766">
    <property type="entry name" value="PLANT BROAD-SPECTRUM MILDEW RESISTANCE PROTEIN RPW8"/>
    <property type="match status" value="1"/>
</dbReference>
<dbReference type="InParanoid" id="A0A2G5CH01"/>
<dbReference type="Gene3D" id="3.40.50.300">
    <property type="entry name" value="P-loop containing nucleotide triphosphate hydrolases"/>
    <property type="match status" value="1"/>
</dbReference>
<evidence type="ECO:0000313" key="2">
    <source>
        <dbReference type="EMBL" id="PIA30520.1"/>
    </source>
</evidence>
<proteinExistence type="predicted"/>
<dbReference type="EMBL" id="KZ305072">
    <property type="protein sequence ID" value="PIA30520.1"/>
    <property type="molecule type" value="Genomic_DNA"/>
</dbReference>
<keyword evidence="3" id="KW-1185">Reference proteome</keyword>
<accession>A0A2G5CH01</accession>
<dbReference type="STRING" id="218851.A0A2G5CH01"/>
<dbReference type="GO" id="GO:0043531">
    <property type="term" value="F:ADP binding"/>
    <property type="evidence" value="ECO:0007669"/>
    <property type="project" value="InterPro"/>
</dbReference>
<name>A0A2G5CH01_AQUCA</name>
<dbReference type="SUPFAM" id="SSF52540">
    <property type="entry name" value="P-loop containing nucleoside triphosphate hydrolases"/>
    <property type="match status" value="1"/>
</dbReference>
<feature type="non-terminal residue" evidence="2">
    <location>
        <position position="1"/>
    </location>
</feature>
<dbReference type="PANTHER" id="PTHR36766:SF70">
    <property type="entry name" value="DISEASE RESISTANCE PROTEIN RGA4"/>
    <property type="match status" value="1"/>
</dbReference>
<dbReference type="Proteomes" id="UP000230069">
    <property type="component" value="Unassembled WGS sequence"/>
</dbReference>
<evidence type="ECO:0000259" key="1">
    <source>
        <dbReference type="Pfam" id="PF00931"/>
    </source>
</evidence>
<dbReference type="InterPro" id="IPR002182">
    <property type="entry name" value="NB-ARC"/>
</dbReference>